<keyword evidence="3" id="KW-1185">Reference proteome</keyword>
<protein>
    <submittedName>
        <fullName evidence="2">Uncharacterized protein</fullName>
    </submittedName>
</protein>
<proteinExistence type="predicted"/>
<dbReference type="OrthoDB" id="9115021at2"/>
<keyword evidence="1" id="KW-0732">Signal</keyword>
<feature type="chain" id="PRO_5020416852" evidence="1">
    <location>
        <begin position="24"/>
        <end position="139"/>
    </location>
</feature>
<dbReference type="AlphaFoldDB" id="A0A4P8IKF9"/>
<evidence type="ECO:0000313" key="2">
    <source>
        <dbReference type="EMBL" id="QCP48035.1"/>
    </source>
</evidence>
<dbReference type="Proteomes" id="UP000298656">
    <property type="component" value="Chromosome 1"/>
</dbReference>
<reference evidence="2 3" key="1">
    <citation type="submission" date="2019-05" db="EMBL/GenBank/DDBJ databases">
        <title>Burkholderia sp. DHOD12, isolated from subtropical forest soil.</title>
        <authorList>
            <person name="Gao Z.-H."/>
            <person name="Qiu L.-H."/>
        </authorList>
    </citation>
    <scope>NUCLEOTIDE SEQUENCE [LARGE SCALE GENOMIC DNA]</scope>
    <source>
        <strain evidence="2 3">DHOD12</strain>
    </source>
</reference>
<organism evidence="2 3">
    <name type="scientific">Trinickia violacea</name>
    <dbReference type="NCBI Taxonomy" id="2571746"/>
    <lineage>
        <taxon>Bacteria</taxon>
        <taxon>Pseudomonadati</taxon>
        <taxon>Pseudomonadota</taxon>
        <taxon>Betaproteobacteria</taxon>
        <taxon>Burkholderiales</taxon>
        <taxon>Burkholderiaceae</taxon>
        <taxon>Trinickia</taxon>
    </lineage>
</organism>
<accession>A0A4P8IKF9</accession>
<sequence>MKKPFLTALTFAVLTNAVSLASAQDVPNVPLPGRERFGPLHDISLVPPMFPGTVVINDLEQLHRLYAITGREDEMIGIYHDVLKTTQDPMIRNYVYDSLARAQLKPARTDDAIATLRTSLAEDLAELQRHAPTNLADKN</sequence>
<feature type="signal peptide" evidence="1">
    <location>
        <begin position="1"/>
        <end position="23"/>
    </location>
</feature>
<evidence type="ECO:0000256" key="1">
    <source>
        <dbReference type="SAM" id="SignalP"/>
    </source>
</evidence>
<dbReference type="EMBL" id="CP040077">
    <property type="protein sequence ID" value="QCP48035.1"/>
    <property type="molecule type" value="Genomic_DNA"/>
</dbReference>
<gene>
    <name evidence="2" type="ORF">FAZ95_01845</name>
</gene>
<evidence type="ECO:0000313" key="3">
    <source>
        <dbReference type="Proteomes" id="UP000298656"/>
    </source>
</evidence>
<dbReference type="KEGG" id="tvl:FAZ95_01845"/>
<dbReference type="RefSeq" id="WP_137330877.1">
    <property type="nucleotide sequence ID" value="NZ_CP040077.1"/>
</dbReference>
<name>A0A4P8IKF9_9BURK</name>